<keyword evidence="5" id="KW-0808">Transferase</keyword>
<feature type="binding site" evidence="3">
    <location>
        <position position="146"/>
    </location>
    <ligand>
        <name>acetyl-CoA</name>
        <dbReference type="ChEBI" id="CHEBI:57288"/>
    </ligand>
</feature>
<evidence type="ECO:0000256" key="1">
    <source>
        <dbReference type="ARBA" id="ARBA00007274"/>
    </source>
</evidence>
<comment type="caution">
    <text evidence="5">The sequence shown here is derived from an EMBL/GenBank/DDBJ whole genome shotgun (WGS) entry which is preliminary data.</text>
</comment>
<evidence type="ECO:0000256" key="3">
    <source>
        <dbReference type="PIRSR" id="PIRSR620019-2"/>
    </source>
</evidence>
<dbReference type="GeneID" id="93991191"/>
<dbReference type="Gene3D" id="3.40.50.20">
    <property type="match status" value="1"/>
</dbReference>
<evidence type="ECO:0000313" key="6">
    <source>
        <dbReference type="Proteomes" id="UP000050546"/>
    </source>
</evidence>
<dbReference type="PANTHER" id="PTHR43300:SF7">
    <property type="entry name" value="UDP-N-ACETYLBACILLOSAMINE N-ACETYLTRANSFERASE"/>
    <property type="match status" value="1"/>
</dbReference>
<dbReference type="PANTHER" id="PTHR43300">
    <property type="entry name" value="ACETYLTRANSFERASE"/>
    <property type="match status" value="1"/>
</dbReference>
<dbReference type="AlphaFoldDB" id="A0A1V9HBU4"/>
<comment type="similarity">
    <text evidence="1">Belongs to the transferase hexapeptide repeat family.</text>
</comment>
<dbReference type="InterPro" id="IPR011004">
    <property type="entry name" value="Trimer_LpxA-like_sf"/>
</dbReference>
<sequence>MKQIVILGAGGLGRQVLAQLQVDHSHGIDWVIAGFLDERGPDTVPAALYYPWLGHPAEFAPRSDQLFVAAIGDPLSRERQVTPLVAAGAEFVSIRTRCSLGTRTVYGPTYFGYDVNCGVDCRIGSYAFIDQEVLLGHDVVVSDYAHIAPRCVLAGHVTVGHGAVINSGALIARGITIGERSVVGMGAVVFHDVAPGQTVVGNPARAIFNKPVSSS</sequence>
<dbReference type="Pfam" id="PF17836">
    <property type="entry name" value="PglD_N"/>
    <property type="match status" value="1"/>
</dbReference>
<feature type="binding site" evidence="3">
    <location>
        <position position="72"/>
    </location>
    <ligand>
        <name>substrate</name>
    </ligand>
</feature>
<dbReference type="Gene3D" id="2.160.10.10">
    <property type="entry name" value="Hexapeptide repeat proteins"/>
    <property type="match status" value="1"/>
</dbReference>
<dbReference type="Proteomes" id="UP000050546">
    <property type="component" value="Unassembled WGS sequence"/>
</dbReference>
<gene>
    <name evidence="5" type="ORF">IM53_007935</name>
</gene>
<proteinExistence type="inferred from homology"/>
<evidence type="ECO:0000313" key="5">
    <source>
        <dbReference type="EMBL" id="OQP80320.1"/>
    </source>
</evidence>
<dbReference type="GO" id="GO:0016740">
    <property type="term" value="F:transferase activity"/>
    <property type="evidence" value="ECO:0007669"/>
    <property type="project" value="UniProtKB-KW"/>
</dbReference>
<dbReference type="STRING" id="1437877.GCA_001564415_02760"/>
<dbReference type="RefSeq" id="WP_057679129.1">
    <property type="nucleotide sequence ID" value="NZ_CP041380.1"/>
</dbReference>
<feature type="site" description="Increases basicity of active site His" evidence="2">
    <location>
        <position position="138"/>
    </location>
</feature>
<dbReference type="InterPro" id="IPR050179">
    <property type="entry name" value="Trans_hexapeptide_repeat"/>
</dbReference>
<feature type="active site" description="Proton acceptor" evidence="2">
    <location>
        <position position="137"/>
    </location>
</feature>
<evidence type="ECO:0000259" key="4">
    <source>
        <dbReference type="Pfam" id="PF17836"/>
    </source>
</evidence>
<reference evidence="5 6" key="1">
    <citation type="journal article" date="2016" name="Plant Pathol.">
        <title>Genetic characterization of strains named as Xanthomonas axonopodis pv. dieffenbachiae leads to a taxonomic revision of the X. axonopodis species complex.</title>
        <authorList>
            <person name="Constantin E.C."/>
            <person name="Cleenwerck I."/>
            <person name="Maes M."/>
            <person name="Baeyen S."/>
            <person name="Van Malderghem C."/>
            <person name="De Vos P."/>
            <person name="Cottyn B."/>
        </authorList>
    </citation>
    <scope>NUCLEOTIDE SEQUENCE [LARGE SCALE GENOMIC DNA]</scope>
    <source>
        <strain evidence="5 6">LMG 25940</strain>
    </source>
</reference>
<reference evidence="5 6" key="2">
    <citation type="journal article" date="2017" name="Plant Pathol.">
        <title>Pathogenicity and virulence gene content of Xanthomonas strains infecting Araceae, formerly known as Xanthomonas axonopodis pv. dieffenbachiae.</title>
        <authorList>
            <person name="Constantin E.C."/>
            <person name="Haegeman A."/>
            <person name="Van Vaerenbergh J."/>
            <person name="Baeyen S."/>
            <person name="Van Malderghem C."/>
            <person name="Maes M."/>
            <person name="Cottyn B."/>
        </authorList>
    </citation>
    <scope>NUCLEOTIDE SEQUENCE [LARGE SCALE GENOMIC DNA]</scope>
    <source>
        <strain evidence="5 6">LMG 25940</strain>
    </source>
</reference>
<protein>
    <submittedName>
        <fullName evidence="5">Transferase</fullName>
    </submittedName>
</protein>
<dbReference type="InterPro" id="IPR041561">
    <property type="entry name" value="PglD_N"/>
</dbReference>
<feature type="domain" description="PglD N-terminal" evidence="4">
    <location>
        <begin position="3"/>
        <end position="81"/>
    </location>
</feature>
<dbReference type="SUPFAM" id="SSF51161">
    <property type="entry name" value="Trimeric LpxA-like enzymes"/>
    <property type="match status" value="1"/>
</dbReference>
<dbReference type="EMBL" id="JPYI02000042">
    <property type="protein sequence ID" value="OQP80320.1"/>
    <property type="molecule type" value="Genomic_DNA"/>
</dbReference>
<dbReference type="CDD" id="cd03360">
    <property type="entry name" value="LbH_AT_putative"/>
    <property type="match status" value="1"/>
</dbReference>
<evidence type="ECO:0000256" key="2">
    <source>
        <dbReference type="PIRSR" id="PIRSR620019-1"/>
    </source>
</evidence>
<organism evidence="5 6">
    <name type="scientific">Xanthomonas phaseoli pv. dieffenbachiae</name>
    <dbReference type="NCBI Taxonomy" id="92828"/>
    <lineage>
        <taxon>Bacteria</taxon>
        <taxon>Pseudomonadati</taxon>
        <taxon>Pseudomonadota</taxon>
        <taxon>Gammaproteobacteria</taxon>
        <taxon>Lysobacterales</taxon>
        <taxon>Lysobacteraceae</taxon>
        <taxon>Xanthomonas</taxon>
    </lineage>
</organism>
<accession>A0A1V9HBU4</accession>
<dbReference type="InterPro" id="IPR020019">
    <property type="entry name" value="AcTrfase_PglD-like"/>
</dbReference>
<name>A0A1V9HBU4_9XANT</name>